<protein>
    <recommendedName>
        <fullName evidence="3">F-box domain-containing protein</fullName>
    </recommendedName>
</protein>
<organism evidence="1 2">
    <name type="scientific">Aspergillus leporis</name>
    <dbReference type="NCBI Taxonomy" id="41062"/>
    <lineage>
        <taxon>Eukaryota</taxon>
        <taxon>Fungi</taxon>
        <taxon>Dikarya</taxon>
        <taxon>Ascomycota</taxon>
        <taxon>Pezizomycotina</taxon>
        <taxon>Eurotiomycetes</taxon>
        <taxon>Eurotiomycetidae</taxon>
        <taxon>Eurotiales</taxon>
        <taxon>Aspergillaceae</taxon>
        <taxon>Aspergillus</taxon>
        <taxon>Aspergillus subgen. Circumdati</taxon>
    </lineage>
</organism>
<sequence length="61" mass="6916">MPLAYMSTELLLLVATFLNPEKDINSLAQTNVQLYSLLNSYRYRHNSLKSASSALPWAAER</sequence>
<name>A0A5N5XDF1_9EURO</name>
<evidence type="ECO:0008006" key="3">
    <source>
        <dbReference type="Google" id="ProtNLM"/>
    </source>
</evidence>
<dbReference type="EMBL" id="ML732161">
    <property type="protein sequence ID" value="KAB8078097.1"/>
    <property type="molecule type" value="Genomic_DNA"/>
</dbReference>
<dbReference type="OrthoDB" id="341259at2759"/>
<gene>
    <name evidence="1" type="ORF">BDV29DRAFT_20553</name>
</gene>
<reference evidence="1 2" key="1">
    <citation type="submission" date="2019-04" db="EMBL/GenBank/DDBJ databases">
        <title>Friends and foes A comparative genomics study of 23 Aspergillus species from section Flavi.</title>
        <authorList>
            <consortium name="DOE Joint Genome Institute"/>
            <person name="Kjaerbolling I."/>
            <person name="Vesth T."/>
            <person name="Frisvad J.C."/>
            <person name="Nybo J.L."/>
            <person name="Theobald S."/>
            <person name="Kildgaard S."/>
            <person name="Isbrandt T."/>
            <person name="Kuo A."/>
            <person name="Sato A."/>
            <person name="Lyhne E.K."/>
            <person name="Kogle M.E."/>
            <person name="Wiebenga A."/>
            <person name="Kun R.S."/>
            <person name="Lubbers R.J."/>
            <person name="Makela M.R."/>
            <person name="Barry K."/>
            <person name="Chovatia M."/>
            <person name="Clum A."/>
            <person name="Daum C."/>
            <person name="Haridas S."/>
            <person name="He G."/>
            <person name="LaButti K."/>
            <person name="Lipzen A."/>
            <person name="Mondo S."/>
            <person name="Riley R."/>
            <person name="Salamov A."/>
            <person name="Simmons B.A."/>
            <person name="Magnuson J.K."/>
            <person name="Henrissat B."/>
            <person name="Mortensen U.H."/>
            <person name="Larsen T.O."/>
            <person name="Devries R.P."/>
            <person name="Grigoriev I.V."/>
            <person name="Machida M."/>
            <person name="Baker S.E."/>
            <person name="Andersen M.R."/>
        </authorList>
    </citation>
    <scope>NUCLEOTIDE SEQUENCE [LARGE SCALE GENOMIC DNA]</scope>
    <source>
        <strain evidence="1 2">CBS 151.66</strain>
    </source>
</reference>
<proteinExistence type="predicted"/>
<accession>A0A5N5XDF1</accession>
<evidence type="ECO:0000313" key="1">
    <source>
        <dbReference type="EMBL" id="KAB8078097.1"/>
    </source>
</evidence>
<keyword evidence="2" id="KW-1185">Reference proteome</keyword>
<evidence type="ECO:0000313" key="2">
    <source>
        <dbReference type="Proteomes" id="UP000326565"/>
    </source>
</evidence>
<dbReference type="AlphaFoldDB" id="A0A5N5XDF1"/>
<dbReference type="Proteomes" id="UP000326565">
    <property type="component" value="Unassembled WGS sequence"/>
</dbReference>